<evidence type="ECO:0000313" key="18">
    <source>
        <dbReference type="Proteomes" id="UP000046947"/>
    </source>
</evidence>
<name>A0A045HW48_MYCTX</name>
<dbReference type="Proteomes" id="UP000048948">
    <property type="component" value="Unassembled WGS sequence"/>
</dbReference>
<reference evidence="15 16" key="1">
    <citation type="submission" date="2015-03" db="EMBL/GenBank/DDBJ databases">
        <authorList>
            <consortium name="Pathogen Informatics"/>
        </authorList>
    </citation>
    <scope>NUCLEOTIDE SEQUENCE [LARGE SCALE GENOMIC DNA]</scope>
    <source>
        <strain evidence="5 21">Bir 172</strain>
        <strain evidence="4 23">Bir 185</strain>
        <strain evidence="7 17">G09801536</strain>
        <strain evidence="2 19">G09901357</strain>
        <strain evidence="3 18">H09601792</strain>
        <strain evidence="15">K00500041</strain>
        <strain evidence="10 16">M09401471</strain>
        <strain evidence="9 20">P00601463</strain>
    </source>
</reference>
<evidence type="ECO:0000313" key="15">
    <source>
        <dbReference type="Proteomes" id="UP000038802"/>
    </source>
</evidence>
<evidence type="ECO:0000313" key="2">
    <source>
        <dbReference type="EMBL" id="CFE44368.1"/>
    </source>
</evidence>
<reference evidence="8" key="3">
    <citation type="submission" date="2015-03" db="EMBL/GenBank/DDBJ databases">
        <authorList>
            <person name="Murphy D."/>
        </authorList>
    </citation>
    <scope>NUCLEOTIDE SEQUENCE [LARGE SCALE GENOMIC DNA]</scope>
    <source>
        <strain evidence="8">K00500041</strain>
    </source>
</reference>
<sequence>MTRQQLAHLLRRACAVVGDVDVLVLGSQSILGSFDENELPPQATASQEADIAFVNDPARDKADHVDVAIGEMSDFHRSNGVYAEGVHIDTAILPNGWRDRLVSWTVESSRPAKPRFLEPHDLAVAKLAAGREKDKAFVAALIRSGLLDVGVIQARVLLLPEETDPRIGQRIAAWLNYYGAGNHSS</sequence>
<dbReference type="EMBL" id="CHKL01000633">
    <property type="protein sequence ID" value="COX09723.1"/>
    <property type="molecule type" value="Genomic_DNA"/>
</dbReference>
<evidence type="ECO:0000313" key="10">
    <source>
        <dbReference type="EMBL" id="COX22170.1"/>
    </source>
</evidence>
<evidence type="ECO:0000313" key="4">
    <source>
        <dbReference type="EMBL" id="CKS78667.1"/>
    </source>
</evidence>
<evidence type="ECO:0000313" key="8">
    <source>
        <dbReference type="EMBL" id="COW98119.1"/>
    </source>
</evidence>
<dbReference type="EMBL" id="COPH01000007">
    <property type="protein sequence ID" value="CLV74537.1"/>
    <property type="molecule type" value="Genomic_DNA"/>
</dbReference>
<dbReference type="EMBL" id="JAGIZI010000002">
    <property type="protein sequence ID" value="MBP0682017.1"/>
    <property type="molecule type" value="Genomic_DNA"/>
</dbReference>
<accession>A0A045HW48</accession>
<reference evidence="12 24" key="6">
    <citation type="submission" date="2017-02" db="EMBL/GenBank/DDBJ databases">
        <title>Protein polymorphisms may explain contrasting epidemiological fitness of two variants of a multidrug-resistant Mycobacterium tuberculosis strain.</title>
        <authorList>
            <person name="Bigi M.M."/>
            <person name="Lopez B."/>
            <person name="Blanco F.C."/>
            <person name="Sasiain M.C."/>
            <person name="De La Barrera S."/>
            <person name="Ritacco V."/>
            <person name="Bigi F."/>
            <person name="Soria M.A."/>
        </authorList>
    </citation>
    <scope>NUCLEOTIDE SEQUENCE [LARGE SCALE GENOMIC DNA]</scope>
    <source>
        <strain evidence="12 24">6548</strain>
    </source>
</reference>
<evidence type="ECO:0000313" key="7">
    <source>
        <dbReference type="EMBL" id="COW26126.1"/>
    </source>
</evidence>
<dbReference type="EMBL" id="LR027516">
    <property type="protein sequence ID" value="VCU48984.1"/>
    <property type="molecule type" value="Genomic_DNA"/>
</dbReference>
<dbReference type="RefSeq" id="WP_003403820.1">
    <property type="nucleotide sequence ID" value="NZ_AP017901.1"/>
</dbReference>
<dbReference type="EMBL" id="CNGE01000619">
    <property type="protein sequence ID" value="CKT08730.1"/>
    <property type="molecule type" value="Genomic_DNA"/>
</dbReference>
<dbReference type="EMBL" id="CFOH01000645">
    <property type="protein sequence ID" value="CFE64351.1"/>
    <property type="molecule type" value="Genomic_DNA"/>
</dbReference>
<evidence type="ECO:0000313" key="14">
    <source>
        <dbReference type="EMBL" id="VCU48984.1"/>
    </source>
</evidence>
<dbReference type="Proteomes" id="UP000189452">
    <property type="component" value="Chromosome"/>
</dbReference>
<evidence type="ECO:0000313" key="24">
    <source>
        <dbReference type="Proteomes" id="UP000189452"/>
    </source>
</evidence>
<evidence type="ECO:0000313" key="6">
    <source>
        <dbReference type="EMBL" id="CLV74537.1"/>
    </source>
</evidence>
<evidence type="ECO:0000313" key="26">
    <source>
        <dbReference type="Proteomes" id="UP000300237"/>
    </source>
</evidence>
<evidence type="ECO:0000313" key="22">
    <source>
        <dbReference type="Proteomes" id="UP000050139"/>
    </source>
</evidence>
<evidence type="ECO:0000313" key="25">
    <source>
        <dbReference type="Proteomes" id="UP000256381"/>
    </source>
</evidence>
<evidence type="ECO:0000313" key="9">
    <source>
        <dbReference type="EMBL" id="COX09723.1"/>
    </source>
</evidence>
<evidence type="ECO:0000313" key="3">
    <source>
        <dbReference type="EMBL" id="CFE64351.1"/>
    </source>
</evidence>
<dbReference type="Proteomes" id="UP000046947">
    <property type="component" value="Unassembled WGS sequence"/>
</dbReference>
<dbReference type="EMBL" id="CSAE01000833">
    <property type="protein sequence ID" value="COW98119.1"/>
    <property type="molecule type" value="Genomic_DNA"/>
</dbReference>
<dbReference type="EMBL" id="CSAD01000647">
    <property type="protein sequence ID" value="COW26126.1"/>
    <property type="molecule type" value="Genomic_DNA"/>
</dbReference>
<reference evidence="12 24" key="4">
    <citation type="submission" date="2016-04" db="EMBL/GenBank/DDBJ databases">
        <authorList>
            <person name="Bigi M."/>
            <person name="Bigi F."/>
            <person name="Soria M.A."/>
        </authorList>
    </citation>
    <scope>NUCLEOTIDE SEQUENCE [LARGE SCALE GENOMIC DNA]</scope>
    <source>
        <strain evidence="12 24">6548</strain>
    </source>
</reference>
<dbReference type="Proteomes" id="UP000044938">
    <property type="component" value="Unassembled WGS sequence"/>
</dbReference>
<dbReference type="PATRIC" id="fig|1773.211.peg.1809"/>
<reference evidence="14 26" key="8">
    <citation type="submission" date="2018-08" db="EMBL/GenBank/DDBJ databases">
        <authorList>
            <person name="Fokvardsen B D."/>
            <person name="Norman A."/>
        </authorList>
    </citation>
    <scope>NUCLEOTIDE SEQUENCE [LARGE SCALE GENOMIC DNA]</scope>
    <source>
        <strain evidence="14 26">DKC2</strain>
    </source>
</reference>
<evidence type="ECO:0000313" key="27">
    <source>
        <dbReference type="Proteomes" id="UP000671119"/>
    </source>
</evidence>
<reference evidence="11 27" key="9">
    <citation type="submission" date="2021-03" db="EMBL/GenBank/DDBJ databases">
        <title>Whole Genome Sequencing of Mycobacterium tuberculosis clinical isolates from Arunachal Pradesh, India.</title>
        <authorList>
            <person name="Singh S."/>
            <person name="Mudliar S.R."/>
            <person name="Kulsum U."/>
            <person name="Rufai S.B."/>
            <person name="Singh P.K."/>
            <person name="Umpo M."/>
            <person name="Nyori M."/>
        </authorList>
    </citation>
    <scope>NUCLEOTIDE SEQUENCE [LARGE SCALE GENOMIC DNA]</scope>
    <source>
        <strain evidence="11 27">OMICS/BPL/0142/20/SP</strain>
    </source>
</reference>
<dbReference type="GeneID" id="45424708"/>
<dbReference type="AlphaFoldDB" id="A0A045HW48"/>
<dbReference type="EMBL" id="CNFT01001057">
    <property type="protein sequence ID" value="CKS78667.1"/>
    <property type="molecule type" value="Genomic_DNA"/>
</dbReference>
<dbReference type="STRING" id="115862.BBG46_04025"/>
<organism evidence="9 20">
    <name type="scientific">Mycobacterium tuberculosis</name>
    <dbReference type="NCBI Taxonomy" id="1773"/>
    <lineage>
        <taxon>Bacteria</taxon>
        <taxon>Bacillati</taxon>
        <taxon>Actinomycetota</taxon>
        <taxon>Actinomycetes</taxon>
        <taxon>Mycobacteriales</taxon>
        <taxon>Mycobacteriaceae</taxon>
        <taxon>Mycobacterium</taxon>
        <taxon>Mycobacterium tuberculosis complex</taxon>
    </lineage>
</organism>
<dbReference type="Proteomes" id="UP000256381">
    <property type="component" value="Unassembled WGS sequence"/>
</dbReference>
<gene>
    <name evidence="12" type="ORF">A4S10_00788</name>
    <name evidence="14" type="ORF">DKC2_0792</name>
    <name evidence="13" type="ORF">DSJ38_19885</name>
    <name evidence="7" type="ORF">ERS007679_03496</name>
    <name evidence="2" type="ORF">ERS007681_03618</name>
    <name evidence="3" type="ORF">ERS007688_03186</name>
    <name evidence="8" type="ORF">ERS007703_04565</name>
    <name evidence="10" type="ORF">ERS007720_04114</name>
    <name evidence="9" type="ORF">ERS007741_03795</name>
    <name evidence="5" type="ORF">ERS027646_02955</name>
    <name evidence="4" type="ORF">ERS027659_03564</name>
    <name evidence="6" type="ORF">ERS094118_01112</name>
    <name evidence="11" type="ORF">J8J21_02465</name>
</gene>
<evidence type="ECO:0000313" key="21">
    <source>
        <dbReference type="Proteomes" id="UP000048948"/>
    </source>
</evidence>
<evidence type="ECO:0000313" key="23">
    <source>
        <dbReference type="Proteomes" id="UP000050164"/>
    </source>
</evidence>
<evidence type="ECO:0000313" key="11">
    <source>
        <dbReference type="EMBL" id="MBP0682017.1"/>
    </source>
</evidence>
<dbReference type="EMBL" id="CFOE01000655">
    <property type="protein sequence ID" value="CFE44368.1"/>
    <property type="molecule type" value="Genomic_DNA"/>
</dbReference>
<reference evidence="6 22" key="2">
    <citation type="submission" date="2015-03" db="EMBL/GenBank/DDBJ databases">
        <authorList>
            <consortium name="Pathogen Informatics"/>
            <person name="Murphy D."/>
        </authorList>
    </citation>
    <scope>NUCLEOTIDE SEQUENCE [LARGE SCALE GENOMIC DNA]</scope>
    <source>
        <strain evidence="6 22">0268S</strain>
    </source>
</reference>
<dbReference type="Proteomes" id="UP000671119">
    <property type="component" value="Unassembled WGS sequence"/>
</dbReference>
<dbReference type="Pfam" id="PF19502">
    <property type="entry name" value="DUF6036"/>
    <property type="match status" value="1"/>
</dbReference>
<evidence type="ECO:0000313" key="19">
    <source>
        <dbReference type="Proteomes" id="UP000048289"/>
    </source>
</evidence>
<dbReference type="InterPro" id="IPR045792">
    <property type="entry name" value="DUF6036"/>
</dbReference>
<dbReference type="Proteomes" id="UP000050139">
    <property type="component" value="Unassembled WGS sequence"/>
</dbReference>
<proteinExistence type="predicted"/>
<dbReference type="EMBL" id="QTBD01000223">
    <property type="protein sequence ID" value="REQ48118.1"/>
    <property type="molecule type" value="Genomic_DNA"/>
</dbReference>
<dbReference type="EMBL" id="CSAJ01000795">
    <property type="protein sequence ID" value="COX22170.1"/>
    <property type="molecule type" value="Genomic_DNA"/>
</dbReference>
<evidence type="ECO:0000313" key="13">
    <source>
        <dbReference type="EMBL" id="REQ48118.1"/>
    </source>
</evidence>
<dbReference type="Proteomes" id="UP000048289">
    <property type="component" value="Unassembled WGS sequence"/>
</dbReference>
<dbReference type="Proteomes" id="UP000050164">
    <property type="component" value="Unassembled WGS sequence"/>
</dbReference>
<feature type="domain" description="DUF6036" evidence="1">
    <location>
        <begin position="20"/>
        <end position="156"/>
    </location>
</feature>
<dbReference type="Proteomes" id="UP000038802">
    <property type="component" value="Unassembled WGS sequence"/>
</dbReference>
<protein>
    <recommendedName>
        <fullName evidence="1">DUF6036 domain-containing protein</fullName>
    </recommendedName>
</protein>
<evidence type="ECO:0000313" key="5">
    <source>
        <dbReference type="EMBL" id="CKT08730.1"/>
    </source>
</evidence>
<dbReference type="Proteomes" id="UP000045842">
    <property type="component" value="Unassembled WGS sequence"/>
</dbReference>
<evidence type="ECO:0000259" key="1">
    <source>
        <dbReference type="Pfam" id="PF19502"/>
    </source>
</evidence>
<dbReference type="Proteomes" id="UP000300237">
    <property type="component" value="Chromosome"/>
</dbReference>
<dbReference type="OMA" id="CVAKLCA"/>
<reference evidence="13 25" key="5">
    <citation type="journal article" date="2017" name="N. Engl. J. Med.">
        <title>Transmission of Extensively Drug-Resistant Tuberculosis in South Africa.</title>
        <authorList>
            <person name="Shah N.S."/>
            <person name="Auld S.C."/>
            <person name="Brust J.C."/>
            <person name="Mathema B."/>
            <person name="Ismail N."/>
            <person name="Moodley P."/>
            <person name="Mlisana K."/>
            <person name="Allana S."/>
            <person name="Campbell A."/>
            <person name="Mthiyane T."/>
            <person name="Morris N."/>
            <person name="Mpangase P."/>
            <person name="van der Meulen H."/>
            <person name="Omar S.V."/>
            <person name="Brown T.S."/>
            <person name="Narechania A."/>
            <person name="Shaskina E."/>
            <person name="Kapwata T."/>
            <person name="Kreiswirth B."/>
            <person name="Gandhi N.R."/>
        </authorList>
    </citation>
    <scope>NUCLEOTIDE SEQUENCE [LARGE SCALE GENOMIC DNA]</scope>
    <source>
        <strain evidence="13 25">32301_S10</strain>
    </source>
</reference>
<evidence type="ECO:0000313" key="20">
    <source>
        <dbReference type="Proteomes" id="UP000048600"/>
    </source>
</evidence>
<evidence type="ECO:0000313" key="17">
    <source>
        <dbReference type="Proteomes" id="UP000045842"/>
    </source>
</evidence>
<evidence type="ECO:0000313" key="12">
    <source>
        <dbReference type="EMBL" id="OMH58635.1"/>
    </source>
</evidence>
<dbReference type="EMBL" id="LWDQ01000001">
    <property type="protein sequence ID" value="OMH58635.1"/>
    <property type="molecule type" value="Genomic_DNA"/>
</dbReference>
<evidence type="ECO:0000313" key="16">
    <source>
        <dbReference type="Proteomes" id="UP000044938"/>
    </source>
</evidence>
<dbReference type="Proteomes" id="UP000048600">
    <property type="component" value="Unassembled WGS sequence"/>
</dbReference>
<reference evidence="13" key="7">
    <citation type="submission" date="2018-07" db="EMBL/GenBank/DDBJ databases">
        <authorList>
            <person name="Shah S."/>
            <person name="Brown T."/>
            <person name="Auld S."/>
            <person name="Bratton K."/>
            <person name="Narechania A."/>
            <person name="Mathema B."/>
            <person name="Gandhi N."/>
        </authorList>
    </citation>
    <scope>NUCLEOTIDE SEQUENCE</scope>
    <source>
        <strain evidence="13">32301_S10</strain>
    </source>
</reference>